<evidence type="ECO:0000256" key="1">
    <source>
        <dbReference type="ARBA" id="ARBA00004418"/>
    </source>
</evidence>
<gene>
    <name evidence="4" type="ORF">EDC90_10233</name>
</gene>
<dbReference type="Gene3D" id="3.90.76.10">
    <property type="entry name" value="Dipeptide-binding Protein, Domain 1"/>
    <property type="match status" value="1"/>
</dbReference>
<evidence type="ECO:0000313" key="5">
    <source>
        <dbReference type="Proteomes" id="UP000295097"/>
    </source>
</evidence>
<name>A0A4R3NNU9_9HYPH</name>
<dbReference type="OrthoDB" id="8144963at2"/>
<dbReference type="InterPro" id="IPR030678">
    <property type="entry name" value="Peptide/Ni-bd"/>
</dbReference>
<organism evidence="4 5">
    <name type="scientific">Martelella mediterranea</name>
    <dbReference type="NCBI Taxonomy" id="293089"/>
    <lineage>
        <taxon>Bacteria</taxon>
        <taxon>Pseudomonadati</taxon>
        <taxon>Pseudomonadota</taxon>
        <taxon>Alphaproteobacteria</taxon>
        <taxon>Hyphomicrobiales</taxon>
        <taxon>Aurantimonadaceae</taxon>
        <taxon>Martelella</taxon>
    </lineage>
</organism>
<dbReference type="PIRSF" id="PIRSF002741">
    <property type="entry name" value="MppA"/>
    <property type="match status" value="1"/>
</dbReference>
<accession>A0A4R3NNU9</accession>
<dbReference type="GO" id="GO:1904680">
    <property type="term" value="F:peptide transmembrane transporter activity"/>
    <property type="evidence" value="ECO:0007669"/>
    <property type="project" value="TreeGrafter"/>
</dbReference>
<comment type="caution">
    <text evidence="4">The sequence shown here is derived from an EMBL/GenBank/DDBJ whole genome shotgun (WGS) entry which is preliminary data.</text>
</comment>
<dbReference type="RefSeq" id="WP_132312669.1">
    <property type="nucleotide sequence ID" value="NZ_SMAR01000023.1"/>
</dbReference>
<feature type="domain" description="Solute-binding protein family 5" evidence="3">
    <location>
        <begin position="77"/>
        <end position="441"/>
    </location>
</feature>
<dbReference type="Pfam" id="PF00496">
    <property type="entry name" value="SBP_bac_5"/>
    <property type="match status" value="1"/>
</dbReference>
<protein>
    <submittedName>
        <fullName evidence="4">Peptide/nickel transport system substrate-binding protein</fullName>
    </submittedName>
</protein>
<evidence type="ECO:0000313" key="4">
    <source>
        <dbReference type="EMBL" id="TCT36147.1"/>
    </source>
</evidence>
<dbReference type="EMBL" id="SMAR01000023">
    <property type="protein sequence ID" value="TCT36147.1"/>
    <property type="molecule type" value="Genomic_DNA"/>
</dbReference>
<proteinExistence type="inferred from homology"/>
<dbReference type="GO" id="GO:0043190">
    <property type="term" value="C:ATP-binding cassette (ABC) transporter complex"/>
    <property type="evidence" value="ECO:0007669"/>
    <property type="project" value="InterPro"/>
</dbReference>
<dbReference type="GO" id="GO:0015833">
    <property type="term" value="P:peptide transport"/>
    <property type="evidence" value="ECO:0007669"/>
    <property type="project" value="TreeGrafter"/>
</dbReference>
<dbReference type="Proteomes" id="UP000295097">
    <property type="component" value="Unassembled WGS sequence"/>
</dbReference>
<dbReference type="AlphaFoldDB" id="A0A4R3NNU9"/>
<dbReference type="Gene3D" id="3.40.190.10">
    <property type="entry name" value="Periplasmic binding protein-like II"/>
    <property type="match status" value="1"/>
</dbReference>
<sequence>MISRRQLLIGSAVVPVLSYLDLTQAFADTPKDILVVAQQLDNITTLDPHANYESLAGEICTNLYQNLIVPDPEDSSKIEPVIAESWSVDDSGKVFTFKLADTTFSTGNPVTAEDVAYSLQRAIKINGGAAFIIGQFGFTPENVEQTIVAVDDKTVTLTTAEPTAISFLLYCLSASVGAIVEKAVVEAHVEGDDMGKGWLNKNSAGSGPFVLQAWKPSEAISLTVNEYGPYKGNITRILVRHVADPSSQLLMLQKGDVDIARNLTSEQLKQVEGVDGFNMIRQEVAALMLISLNQDNEYLSKPEVWQAIKWALDYEGMQKNIVPMTYAVHQSFEPSGIPGAVTENPFRQDIDKAKALMEKAGLGDGFEITMDHYSNQPYPDIAQAVQASLGEIGIKVNLLAGENRQVLTKMRARQHQMAMSSWGTDYFDPNSNAEVFCINEDNSDDAKDRPFIWRSHFQNDDFAARAKAARDEKDPAKRLELYESLQKDYMENSPFAFMFQKTDTAVCRTDVHGFRLQVFSSSNTYQETTKS</sequence>
<dbReference type="CDD" id="cd08512">
    <property type="entry name" value="PBP2_NikA_DppA_OppA_like_7"/>
    <property type="match status" value="1"/>
</dbReference>
<evidence type="ECO:0000256" key="2">
    <source>
        <dbReference type="ARBA" id="ARBA00005695"/>
    </source>
</evidence>
<comment type="similarity">
    <text evidence="2">Belongs to the bacterial solute-binding protein 5 family.</text>
</comment>
<evidence type="ECO:0000259" key="3">
    <source>
        <dbReference type="Pfam" id="PF00496"/>
    </source>
</evidence>
<dbReference type="InterPro" id="IPR039424">
    <property type="entry name" value="SBP_5"/>
</dbReference>
<dbReference type="SUPFAM" id="SSF53850">
    <property type="entry name" value="Periplasmic binding protein-like II"/>
    <property type="match status" value="1"/>
</dbReference>
<dbReference type="Gene3D" id="3.10.105.10">
    <property type="entry name" value="Dipeptide-binding Protein, Domain 3"/>
    <property type="match status" value="1"/>
</dbReference>
<keyword evidence="5" id="KW-1185">Reference proteome</keyword>
<dbReference type="InterPro" id="IPR000914">
    <property type="entry name" value="SBP_5_dom"/>
</dbReference>
<dbReference type="PANTHER" id="PTHR30290">
    <property type="entry name" value="PERIPLASMIC BINDING COMPONENT OF ABC TRANSPORTER"/>
    <property type="match status" value="1"/>
</dbReference>
<dbReference type="GO" id="GO:0030288">
    <property type="term" value="C:outer membrane-bounded periplasmic space"/>
    <property type="evidence" value="ECO:0007669"/>
    <property type="project" value="UniProtKB-ARBA"/>
</dbReference>
<reference evidence="4 5" key="1">
    <citation type="submission" date="2019-03" db="EMBL/GenBank/DDBJ databases">
        <title>Freshwater and sediment microbial communities from various areas in North America, analyzing microbe dynamics in response to fracking.</title>
        <authorList>
            <person name="Lamendella R."/>
        </authorList>
    </citation>
    <scope>NUCLEOTIDE SEQUENCE [LARGE SCALE GENOMIC DNA]</scope>
    <source>
        <strain evidence="4 5">175.2</strain>
    </source>
</reference>
<comment type="subcellular location">
    <subcellularLocation>
        <location evidence="1">Periplasm</location>
    </subcellularLocation>
</comment>